<name>A0AAT9HMH2_9ACTN</name>
<feature type="region of interest" description="Disordered" evidence="1">
    <location>
        <begin position="129"/>
        <end position="241"/>
    </location>
</feature>
<proteinExistence type="predicted"/>
<feature type="compositionally biased region" description="Low complexity" evidence="1">
    <location>
        <begin position="174"/>
        <end position="195"/>
    </location>
</feature>
<organism evidence="3">
    <name type="scientific">Streptomyces haneummycinicus</name>
    <dbReference type="NCBI Taxonomy" id="3074435"/>
    <lineage>
        <taxon>Bacteria</taxon>
        <taxon>Bacillati</taxon>
        <taxon>Actinomycetota</taxon>
        <taxon>Actinomycetes</taxon>
        <taxon>Kitasatosporales</taxon>
        <taxon>Streptomycetaceae</taxon>
        <taxon>Streptomyces</taxon>
    </lineage>
</organism>
<dbReference type="AlphaFoldDB" id="A0AAT9HMH2"/>
<gene>
    <name evidence="3" type="ORF">SHKM778_50130</name>
</gene>
<evidence type="ECO:0000256" key="1">
    <source>
        <dbReference type="SAM" id="MobiDB-lite"/>
    </source>
</evidence>
<dbReference type="EMBL" id="AP035768">
    <property type="protein sequence ID" value="BFO18625.1"/>
    <property type="molecule type" value="Genomic_DNA"/>
</dbReference>
<feature type="compositionally biased region" description="Low complexity" evidence="1">
    <location>
        <begin position="208"/>
        <end position="241"/>
    </location>
</feature>
<feature type="domain" description="Acyclic terpene utilisation N-terminal" evidence="2">
    <location>
        <begin position="2"/>
        <end position="110"/>
    </location>
</feature>
<sequence length="241" mass="24524">MAEAGLDLRIARVYSEQDPAFLKEQLGAGRIRPLAPHGPLEPGTLENCAHIVGMMGHEPFAEALEAGAQVVLAGRATDTALAAAVPLMRGMPAGPAWHAAKVVECGGQCTTDPRAGGVMATIDADGFVIEPSTRPTSAPPPPSRPTCSTRRPTPSACGNRPAPSTSPTPPTPPWTTAAYAWRAPASSLPPSTPSSWRAPASPATRRCPSPVSATPTSPPTSTAGPYSCAPSSPSGSARPSA</sequence>
<evidence type="ECO:0000259" key="2">
    <source>
        <dbReference type="Pfam" id="PF07287"/>
    </source>
</evidence>
<protein>
    <recommendedName>
        <fullName evidence="2">Acyclic terpene utilisation N-terminal domain-containing protein</fullName>
    </recommendedName>
</protein>
<feature type="compositionally biased region" description="Low complexity" evidence="1">
    <location>
        <begin position="145"/>
        <end position="163"/>
    </location>
</feature>
<dbReference type="Pfam" id="PF07287">
    <property type="entry name" value="AtuA"/>
    <property type="match status" value="1"/>
</dbReference>
<reference evidence="3" key="2">
    <citation type="submission" date="2024-07" db="EMBL/GenBank/DDBJ databases">
        <title>Streptomyces haneummycinica sp. nov., a new antibiotic-producing actinobacterium isolated from marine sediment.</title>
        <authorList>
            <person name="Uemura M."/>
            <person name="Hamada M."/>
            <person name="Hirano S."/>
            <person name="Kobayashi K."/>
            <person name="Ohshiro T."/>
            <person name="Kobayashi T."/>
            <person name="Terahara T."/>
        </authorList>
    </citation>
    <scope>NUCLEOTIDE SEQUENCE</scope>
    <source>
        <strain evidence="3">KM77-8</strain>
    </source>
</reference>
<dbReference type="InterPro" id="IPR010839">
    <property type="entry name" value="AtuA_N"/>
</dbReference>
<reference evidence="3" key="1">
    <citation type="submission" date="2024-06" db="EMBL/GenBank/DDBJ databases">
        <authorList>
            <consortium name="consrtm"/>
            <person name="Uemura M."/>
            <person name="Terahara T."/>
        </authorList>
    </citation>
    <scope>NUCLEOTIDE SEQUENCE</scope>
    <source>
        <strain evidence="3">KM77-8</strain>
    </source>
</reference>
<accession>A0AAT9HMH2</accession>
<evidence type="ECO:0000313" key="3">
    <source>
        <dbReference type="EMBL" id="BFO18625.1"/>
    </source>
</evidence>
<feature type="compositionally biased region" description="Pro residues" evidence="1">
    <location>
        <begin position="164"/>
        <end position="173"/>
    </location>
</feature>